<organism evidence="14 15">
    <name type="scientific">Vallitalea pronyensis</name>
    <dbReference type="NCBI Taxonomy" id="1348613"/>
    <lineage>
        <taxon>Bacteria</taxon>
        <taxon>Bacillati</taxon>
        <taxon>Bacillota</taxon>
        <taxon>Clostridia</taxon>
        <taxon>Lachnospirales</taxon>
        <taxon>Vallitaleaceae</taxon>
        <taxon>Vallitalea</taxon>
    </lineage>
</organism>
<evidence type="ECO:0000256" key="9">
    <source>
        <dbReference type="ARBA" id="ARBA00023136"/>
    </source>
</evidence>
<dbReference type="Gene3D" id="1.10.15.40">
    <property type="entry name" value="Electron transport complex subunit B, putative Fe-S cluster"/>
    <property type="match status" value="1"/>
</dbReference>
<keyword evidence="7 10" id="KW-0408">Iron</keyword>
<gene>
    <name evidence="10" type="primary">rnfB</name>
    <name evidence="14" type="ORF">HZI73_13985</name>
</gene>
<keyword evidence="6 10" id="KW-0249">Electron transport</keyword>
<dbReference type="InterPro" id="IPR007202">
    <property type="entry name" value="4Fe-4S_dom"/>
</dbReference>
<dbReference type="GO" id="GO:0046872">
    <property type="term" value="F:metal ion binding"/>
    <property type="evidence" value="ECO:0007669"/>
    <property type="project" value="UniProtKB-KW"/>
</dbReference>
<feature type="binding site" evidence="10">
    <location>
        <position position="179"/>
    </location>
    <ligand>
        <name>[4Fe-4S] cluster</name>
        <dbReference type="ChEBI" id="CHEBI:49883"/>
        <label>3</label>
    </ligand>
</feature>
<feature type="binding site" evidence="10">
    <location>
        <position position="76"/>
    </location>
    <ligand>
        <name>[4Fe-4S] cluster</name>
        <dbReference type="ChEBI" id="CHEBI:49883"/>
        <label>1</label>
    </ligand>
</feature>
<keyword evidence="4 10" id="KW-0677">Repeat</keyword>
<name>A0A8J8ML66_9FIRM</name>
<comment type="cofactor">
    <cofactor evidence="10">
        <name>[4Fe-4S] cluster</name>
        <dbReference type="ChEBI" id="CHEBI:49883"/>
    </cofactor>
    <text evidence="10">Binds 3 [4Fe-4S] clusters.</text>
</comment>
<dbReference type="KEGG" id="vpy:HZI73_13985"/>
<dbReference type="InterPro" id="IPR010207">
    <property type="entry name" value="Elect_transpt_cplx_RnfB/RsxB"/>
</dbReference>
<dbReference type="NCBIfam" id="TIGR01944">
    <property type="entry name" value="rnfB"/>
    <property type="match status" value="1"/>
</dbReference>
<dbReference type="GO" id="GO:0009055">
    <property type="term" value="F:electron transfer activity"/>
    <property type="evidence" value="ECO:0007669"/>
    <property type="project" value="InterPro"/>
</dbReference>
<evidence type="ECO:0000313" key="15">
    <source>
        <dbReference type="Proteomes" id="UP000683246"/>
    </source>
</evidence>
<keyword evidence="15" id="KW-1185">Reference proteome</keyword>
<evidence type="ECO:0000256" key="10">
    <source>
        <dbReference type="HAMAP-Rule" id="MF_00463"/>
    </source>
</evidence>
<feature type="domain" description="4Fe-4S ferredoxin-type" evidence="12">
    <location>
        <begin position="164"/>
        <end position="193"/>
    </location>
</feature>
<protein>
    <recommendedName>
        <fullName evidence="10">Ion-translocating oxidoreductase complex subunit B</fullName>
        <ecNumber evidence="10">7.-.-.-</ecNumber>
    </recommendedName>
    <alternativeName>
        <fullName evidence="10">Rnf electron transport complex subunit B</fullName>
    </alternativeName>
</protein>
<keyword evidence="9 10" id="KW-0472">Membrane</keyword>
<evidence type="ECO:0000256" key="7">
    <source>
        <dbReference type="ARBA" id="ARBA00023004"/>
    </source>
</evidence>
<keyword evidence="2 10" id="KW-0004">4Fe-4S</keyword>
<proteinExistence type="inferred from homology"/>
<dbReference type="SUPFAM" id="SSF54862">
    <property type="entry name" value="4Fe-4S ferredoxins"/>
    <property type="match status" value="1"/>
</dbReference>
<dbReference type="Pfam" id="PF00037">
    <property type="entry name" value="Fer4"/>
    <property type="match status" value="2"/>
</dbReference>
<comment type="similarity">
    <text evidence="10">Belongs to the 4Fe4S bacterial-type ferredoxin family. RnfB subfamily.</text>
</comment>
<reference evidence="14" key="1">
    <citation type="submission" date="2020-07" db="EMBL/GenBank/DDBJ databases">
        <title>Vallitalea pronyensis genome.</title>
        <authorList>
            <person name="Postec A."/>
        </authorList>
    </citation>
    <scope>NUCLEOTIDE SEQUENCE</scope>
    <source>
        <strain evidence="14">FatNI3</strain>
    </source>
</reference>
<feature type="binding site" evidence="10">
    <location>
        <position position="150"/>
    </location>
    <ligand>
        <name>[4Fe-4S] cluster</name>
        <dbReference type="ChEBI" id="CHEBI:49883"/>
        <label>2</label>
    </ligand>
</feature>
<evidence type="ECO:0000259" key="13">
    <source>
        <dbReference type="PROSITE" id="PS51656"/>
    </source>
</evidence>
<sequence length="268" mass="28199">MDWNNIIYPALSIGGLGIIFALGLGIAAKKFAVDVDPRIPQVRDILPGANCGGCGYAGCDAFAKAVVEGEALPSGCPVGGSSCAENIAALLGIESSGEGKQIAYVKCQGTCDKAREKYAYDGVMDCKNANFLQGHGSKACEYGCLGLGSCVRACMFDAIHIVDGIAVVDEEKCTSCGMCIGACPKSLIELVPYDSKVRVECHSTNKGKEVKLSCDVGCIGCRLCTKVCEFDAIHVDNNLATIDYEKCTACMKCVEKCPTNAITVKEKE</sequence>
<keyword evidence="11" id="KW-0812">Transmembrane</keyword>
<dbReference type="InterPro" id="IPR050395">
    <property type="entry name" value="4Fe4S_Ferredoxin_RnfB"/>
</dbReference>
<evidence type="ECO:0000313" key="14">
    <source>
        <dbReference type="EMBL" id="QUI23328.1"/>
    </source>
</evidence>
<keyword evidence="3 10" id="KW-0479">Metal-binding</keyword>
<feature type="domain" description="4Fe-4S" evidence="13">
    <location>
        <begin position="34"/>
        <end position="93"/>
    </location>
</feature>
<dbReference type="InterPro" id="IPR017896">
    <property type="entry name" value="4Fe4S_Fe-S-bd"/>
</dbReference>
<evidence type="ECO:0000256" key="6">
    <source>
        <dbReference type="ARBA" id="ARBA00022982"/>
    </source>
</evidence>
<evidence type="ECO:0000256" key="4">
    <source>
        <dbReference type="ARBA" id="ARBA00022737"/>
    </source>
</evidence>
<evidence type="ECO:0000256" key="1">
    <source>
        <dbReference type="ARBA" id="ARBA00022448"/>
    </source>
</evidence>
<feature type="binding site" evidence="10">
    <location>
        <position position="59"/>
    </location>
    <ligand>
        <name>[4Fe-4S] cluster</name>
        <dbReference type="ChEBI" id="CHEBI:49883"/>
        <label>1</label>
    </ligand>
</feature>
<accession>A0A8J8ML66</accession>
<feature type="binding site" evidence="10">
    <location>
        <position position="154"/>
    </location>
    <ligand>
        <name>[4Fe-4S] cluster</name>
        <dbReference type="ChEBI" id="CHEBI:49883"/>
        <label>3</label>
    </ligand>
</feature>
<keyword evidence="11" id="KW-1133">Transmembrane helix</keyword>
<dbReference type="EC" id="7.-.-.-" evidence="10"/>
<evidence type="ECO:0000256" key="11">
    <source>
        <dbReference type="SAM" id="Phobius"/>
    </source>
</evidence>
<feature type="binding site" evidence="10">
    <location>
        <position position="176"/>
    </location>
    <ligand>
        <name>[4Fe-4S] cluster</name>
        <dbReference type="ChEBI" id="CHEBI:49883"/>
        <label>3</label>
    </ligand>
</feature>
<feature type="binding site" evidence="10">
    <location>
        <position position="173"/>
    </location>
    <ligand>
        <name>[4Fe-4S] cluster</name>
        <dbReference type="ChEBI" id="CHEBI:49883"/>
        <label>3</label>
    </ligand>
</feature>
<dbReference type="Pfam" id="PF04060">
    <property type="entry name" value="FeS"/>
    <property type="match status" value="1"/>
</dbReference>
<evidence type="ECO:0000256" key="8">
    <source>
        <dbReference type="ARBA" id="ARBA00023014"/>
    </source>
</evidence>
<evidence type="ECO:0000256" key="2">
    <source>
        <dbReference type="ARBA" id="ARBA00022485"/>
    </source>
</evidence>
<feature type="binding site" evidence="10">
    <location>
        <position position="51"/>
    </location>
    <ligand>
        <name>[4Fe-4S] cluster</name>
        <dbReference type="ChEBI" id="CHEBI:49883"/>
        <label>1</label>
    </ligand>
</feature>
<feature type="transmembrane region" description="Helical" evidence="11">
    <location>
        <begin position="6"/>
        <end position="28"/>
    </location>
</feature>
<dbReference type="RefSeq" id="WP_212694008.1">
    <property type="nucleotide sequence ID" value="NZ_CP058649.1"/>
</dbReference>
<dbReference type="Gene3D" id="3.30.70.20">
    <property type="match status" value="2"/>
</dbReference>
<comment type="subunit">
    <text evidence="10">The complex is composed of six subunits: RnfA, RnfB, RnfC, RnfD, RnfE and RnfG.</text>
</comment>
<keyword evidence="10" id="KW-1003">Cell membrane</keyword>
<dbReference type="InterPro" id="IPR017900">
    <property type="entry name" value="4Fe4S_Fe_S_CS"/>
</dbReference>
<dbReference type="CDD" id="cd10549">
    <property type="entry name" value="MtMvhB_like"/>
    <property type="match status" value="1"/>
</dbReference>
<dbReference type="HAMAP" id="MF_00463">
    <property type="entry name" value="RsxB_RnfB"/>
    <property type="match status" value="1"/>
</dbReference>
<feature type="region of interest" description="Hydrophobic" evidence="10">
    <location>
        <begin position="1"/>
        <end position="28"/>
    </location>
</feature>
<feature type="binding site" evidence="10">
    <location>
        <position position="140"/>
    </location>
    <ligand>
        <name>[4Fe-4S] cluster</name>
        <dbReference type="ChEBI" id="CHEBI:49883"/>
        <label>2</label>
    </ligand>
</feature>
<feature type="domain" description="4Fe-4S ferredoxin-type" evidence="12">
    <location>
        <begin position="238"/>
        <end position="267"/>
    </location>
</feature>
<dbReference type="GO" id="GO:0022900">
    <property type="term" value="P:electron transport chain"/>
    <property type="evidence" value="ECO:0007669"/>
    <property type="project" value="UniProtKB-UniRule"/>
</dbReference>
<dbReference type="PROSITE" id="PS00198">
    <property type="entry name" value="4FE4S_FER_1"/>
    <property type="match status" value="1"/>
</dbReference>
<dbReference type="GO" id="GO:0051539">
    <property type="term" value="F:4 iron, 4 sulfur cluster binding"/>
    <property type="evidence" value="ECO:0007669"/>
    <property type="project" value="UniProtKB-UniRule"/>
</dbReference>
<comment type="caution">
    <text evidence="10">Lacks conserved residue(s) required for the propagation of feature annotation.</text>
</comment>
<dbReference type="PROSITE" id="PS51379">
    <property type="entry name" value="4FE4S_FER_2"/>
    <property type="match status" value="3"/>
</dbReference>
<comment type="function">
    <text evidence="10">Part of a membrane-bound complex that couples electron transfer with translocation of ions across the membrane.</text>
</comment>
<feature type="binding site" evidence="10">
    <location>
        <position position="183"/>
    </location>
    <ligand>
        <name>[4Fe-4S] cluster</name>
        <dbReference type="ChEBI" id="CHEBI:49883"/>
        <label>2</label>
    </ligand>
</feature>
<feature type="domain" description="4Fe-4S ferredoxin-type" evidence="12">
    <location>
        <begin position="208"/>
        <end position="237"/>
    </location>
</feature>
<dbReference type="EMBL" id="CP058649">
    <property type="protein sequence ID" value="QUI23328.1"/>
    <property type="molecule type" value="Genomic_DNA"/>
</dbReference>
<evidence type="ECO:0000259" key="12">
    <source>
        <dbReference type="PROSITE" id="PS51379"/>
    </source>
</evidence>
<evidence type="ECO:0000256" key="5">
    <source>
        <dbReference type="ARBA" id="ARBA00022967"/>
    </source>
</evidence>
<feature type="binding site" evidence="10">
    <location>
        <position position="144"/>
    </location>
    <ligand>
        <name>[4Fe-4S] cluster</name>
        <dbReference type="ChEBI" id="CHEBI:49883"/>
        <label>2</label>
    </ligand>
</feature>
<dbReference type="PROSITE" id="PS51656">
    <property type="entry name" value="4FE4S"/>
    <property type="match status" value="1"/>
</dbReference>
<dbReference type="AlphaFoldDB" id="A0A8J8ML66"/>
<keyword evidence="1 10" id="KW-0813">Transport</keyword>
<keyword evidence="5 10" id="KW-1278">Translocase</keyword>
<comment type="subcellular location">
    <subcellularLocation>
        <location evidence="10">Cell membrane</location>
    </subcellularLocation>
</comment>
<feature type="binding site" evidence="10">
    <location>
        <position position="54"/>
    </location>
    <ligand>
        <name>[4Fe-4S] cluster</name>
        <dbReference type="ChEBI" id="CHEBI:49883"/>
        <label>1</label>
    </ligand>
</feature>
<dbReference type="GO" id="GO:0005886">
    <property type="term" value="C:plasma membrane"/>
    <property type="evidence" value="ECO:0007669"/>
    <property type="project" value="UniProtKB-SubCell"/>
</dbReference>
<dbReference type="PANTHER" id="PTHR43560:SF1">
    <property type="entry name" value="ION-TRANSLOCATING OXIDOREDUCTASE COMPLEX SUBUNIT B"/>
    <property type="match status" value="1"/>
</dbReference>
<dbReference type="PANTHER" id="PTHR43560">
    <property type="entry name" value="ION-TRANSLOCATING OXIDOREDUCTASE COMPLEX SUBUNIT B"/>
    <property type="match status" value="1"/>
</dbReference>
<keyword evidence="8 10" id="KW-0411">Iron-sulfur</keyword>
<dbReference type="Proteomes" id="UP000683246">
    <property type="component" value="Chromosome"/>
</dbReference>
<evidence type="ECO:0000256" key="3">
    <source>
        <dbReference type="ARBA" id="ARBA00022723"/>
    </source>
</evidence>